<evidence type="ECO:0000256" key="3">
    <source>
        <dbReference type="ARBA" id="ARBA00022475"/>
    </source>
</evidence>
<evidence type="ECO:0000256" key="2">
    <source>
        <dbReference type="ARBA" id="ARBA00022448"/>
    </source>
</evidence>
<feature type="transmembrane region" description="Helical" evidence="9">
    <location>
        <begin position="71"/>
        <end position="91"/>
    </location>
</feature>
<accession>A0A0J1FSB8</accession>
<feature type="transmembrane region" description="Helical" evidence="9">
    <location>
        <begin position="149"/>
        <end position="172"/>
    </location>
</feature>
<dbReference type="STRING" id="476652.DEAC_c15860"/>
<dbReference type="PANTHER" id="PTHR30574">
    <property type="entry name" value="INNER MEMBRANE PROTEIN YEDE"/>
    <property type="match status" value="1"/>
</dbReference>
<keyword evidence="5 9" id="KW-0812">Transmembrane</keyword>
<name>A0A0J1FSB8_9FIRM</name>
<keyword evidence="4" id="KW-0997">Cell inner membrane</keyword>
<evidence type="ECO:0000256" key="8">
    <source>
        <dbReference type="ARBA" id="ARBA00035655"/>
    </source>
</evidence>
<dbReference type="InterPro" id="IPR007272">
    <property type="entry name" value="Sulf_transp_TsuA/YedE"/>
</dbReference>
<protein>
    <submittedName>
        <fullName evidence="10">Putative inner membrane protein</fullName>
    </submittedName>
</protein>
<sequence>MSFIEKMKEKTWSPWAAGFLLGVTGIASYVLVDKTIGSSGGLESIDSMLLKTFHSSLANSMYFKFQMPPVLSFQIILFIGMILGALVSSLWSRDFKVRLMPDQLWIQNYGPSKLKRWVLIFIGGMIIEYAAGIAGGCTSGLAISGTMQLSPAGLLFIVGLFVSGIITTKLLYGRDY</sequence>
<evidence type="ECO:0000313" key="11">
    <source>
        <dbReference type="Proteomes" id="UP000036356"/>
    </source>
</evidence>
<evidence type="ECO:0000256" key="1">
    <source>
        <dbReference type="ARBA" id="ARBA00004429"/>
    </source>
</evidence>
<dbReference type="AlphaFoldDB" id="A0A0J1FSB8"/>
<reference evidence="10 11" key="1">
    <citation type="submission" date="2015-06" db="EMBL/GenBank/DDBJ databases">
        <title>Draft genome of the moderately acidophilic sulfate reducer Candidatus Desulfosporosinus acididurans strain M1.</title>
        <authorList>
            <person name="Poehlein A."/>
            <person name="Petzsch P."/>
            <person name="Johnson B.D."/>
            <person name="Schloemann M."/>
            <person name="Daniel R."/>
            <person name="Muehling M."/>
        </authorList>
    </citation>
    <scope>NUCLEOTIDE SEQUENCE [LARGE SCALE GENOMIC DNA]</scope>
    <source>
        <strain evidence="10 11">M1</strain>
    </source>
</reference>
<organism evidence="10 11">
    <name type="scientific">Desulfosporosinus acididurans</name>
    <dbReference type="NCBI Taxonomy" id="476652"/>
    <lineage>
        <taxon>Bacteria</taxon>
        <taxon>Bacillati</taxon>
        <taxon>Bacillota</taxon>
        <taxon>Clostridia</taxon>
        <taxon>Eubacteriales</taxon>
        <taxon>Desulfitobacteriaceae</taxon>
        <taxon>Desulfosporosinus</taxon>
    </lineage>
</organism>
<proteinExistence type="inferred from homology"/>
<evidence type="ECO:0000256" key="9">
    <source>
        <dbReference type="SAM" id="Phobius"/>
    </source>
</evidence>
<dbReference type="Proteomes" id="UP000036356">
    <property type="component" value="Unassembled WGS sequence"/>
</dbReference>
<dbReference type="EMBL" id="LDZY01000005">
    <property type="protein sequence ID" value="KLU66187.1"/>
    <property type="molecule type" value="Genomic_DNA"/>
</dbReference>
<evidence type="ECO:0000256" key="4">
    <source>
        <dbReference type="ARBA" id="ARBA00022519"/>
    </source>
</evidence>
<dbReference type="GO" id="GO:0005886">
    <property type="term" value="C:plasma membrane"/>
    <property type="evidence" value="ECO:0007669"/>
    <property type="project" value="UniProtKB-SubCell"/>
</dbReference>
<dbReference type="PANTHER" id="PTHR30574:SF1">
    <property type="entry name" value="SULPHUR TRANSPORT DOMAIN-CONTAINING PROTEIN"/>
    <property type="match status" value="1"/>
</dbReference>
<evidence type="ECO:0000256" key="6">
    <source>
        <dbReference type="ARBA" id="ARBA00022989"/>
    </source>
</evidence>
<keyword evidence="2" id="KW-0813">Transport</keyword>
<dbReference type="PATRIC" id="fig|476652.3.peg.1640"/>
<dbReference type="RefSeq" id="WP_047809486.1">
    <property type="nucleotide sequence ID" value="NZ_LDZY01000005.1"/>
</dbReference>
<keyword evidence="7 9" id="KW-0472">Membrane</keyword>
<evidence type="ECO:0000256" key="5">
    <source>
        <dbReference type="ARBA" id="ARBA00022692"/>
    </source>
</evidence>
<comment type="similarity">
    <text evidence="8">Belongs to the TsuA/YedE (TC 9.B.102) family.</text>
</comment>
<keyword evidence="11" id="KW-1185">Reference proteome</keyword>
<evidence type="ECO:0000313" key="10">
    <source>
        <dbReference type="EMBL" id="KLU66187.1"/>
    </source>
</evidence>
<comment type="subcellular location">
    <subcellularLocation>
        <location evidence="1">Cell inner membrane</location>
        <topology evidence="1">Multi-pass membrane protein</topology>
    </subcellularLocation>
</comment>
<dbReference type="Pfam" id="PF04143">
    <property type="entry name" value="Sulf_transp"/>
    <property type="match status" value="1"/>
</dbReference>
<keyword evidence="6 9" id="KW-1133">Transmembrane helix</keyword>
<evidence type="ECO:0000256" key="7">
    <source>
        <dbReference type="ARBA" id="ARBA00023136"/>
    </source>
</evidence>
<comment type="caution">
    <text evidence="10">The sequence shown here is derived from an EMBL/GenBank/DDBJ whole genome shotgun (WGS) entry which is preliminary data.</text>
</comment>
<feature type="transmembrane region" description="Helical" evidence="9">
    <location>
        <begin position="12"/>
        <end position="32"/>
    </location>
</feature>
<feature type="transmembrane region" description="Helical" evidence="9">
    <location>
        <begin position="117"/>
        <end position="143"/>
    </location>
</feature>
<keyword evidence="3" id="KW-1003">Cell membrane</keyword>
<gene>
    <name evidence="10" type="ORF">DEAC_c15860</name>
</gene>